<dbReference type="Proteomes" id="UP000199262">
    <property type="component" value="Unassembled WGS sequence"/>
</dbReference>
<dbReference type="OrthoDB" id="351007at2"/>
<dbReference type="EMBL" id="FMTE01000017">
    <property type="protein sequence ID" value="SCW42985.1"/>
    <property type="molecule type" value="Genomic_DNA"/>
</dbReference>
<dbReference type="InterPro" id="IPR058550">
    <property type="entry name" value="Plasmid_parti_N"/>
</dbReference>
<evidence type="ECO:0000313" key="4">
    <source>
        <dbReference type="Proteomes" id="UP000199262"/>
    </source>
</evidence>
<name>A0A1G4QEX8_BORJA</name>
<accession>A0A1G4QEX8</accession>
<dbReference type="NCBIfam" id="NF033725">
    <property type="entry name" value="borfam_49"/>
    <property type="match status" value="1"/>
</dbReference>
<dbReference type="Pfam" id="PF25882">
    <property type="entry name" value="Plasmid_parti_C"/>
    <property type="match status" value="1"/>
</dbReference>
<keyword evidence="4" id="KW-1185">Reference proteome</keyword>
<evidence type="ECO:0000313" key="3">
    <source>
        <dbReference type="EMBL" id="SCW42985.1"/>
    </source>
</evidence>
<dbReference type="InterPro" id="IPR058551">
    <property type="entry name" value="Plasmid_parti_C"/>
</dbReference>
<dbReference type="RefSeq" id="WP_091973860.1">
    <property type="nucleotide sequence ID" value="NZ_CP179495.1"/>
</dbReference>
<feature type="domain" description="Plasmid partition protein putative N-terminal" evidence="1">
    <location>
        <begin position="25"/>
        <end position="132"/>
    </location>
</feature>
<protein>
    <submittedName>
        <fullName evidence="3">Putative plasmid partition protein</fullName>
    </submittedName>
</protein>
<feature type="domain" description="Plasmid partition protein putative C-terminal" evidence="2">
    <location>
        <begin position="138"/>
        <end position="189"/>
    </location>
</feature>
<dbReference type="AlphaFoldDB" id="A0A1G4QEX8"/>
<proteinExistence type="predicted"/>
<evidence type="ECO:0000259" key="2">
    <source>
        <dbReference type="Pfam" id="PF25882"/>
    </source>
</evidence>
<reference evidence="4" key="1">
    <citation type="submission" date="2016-10" db="EMBL/GenBank/DDBJ databases">
        <authorList>
            <person name="Varghese N."/>
            <person name="Submissions S."/>
        </authorList>
    </citation>
    <scope>NUCLEOTIDE SEQUENCE [LARGE SCALE GENOMIC DNA]</scope>
    <source>
        <strain evidence="4">ATCC 51557</strain>
    </source>
</reference>
<gene>
    <name evidence="3" type="ORF">SAMN02983004_01083</name>
</gene>
<dbReference type="InterPro" id="IPR002596">
    <property type="entry name" value="Plasmid_parti"/>
</dbReference>
<evidence type="ECO:0000259" key="1">
    <source>
        <dbReference type="Pfam" id="PF01672"/>
    </source>
</evidence>
<dbReference type="Pfam" id="PF01672">
    <property type="entry name" value="Plasmid_parti_N"/>
    <property type="match status" value="1"/>
</dbReference>
<organism evidence="3 4">
    <name type="scientific">Borreliella japonica</name>
    <name type="common">Borrelia japonica</name>
    <dbReference type="NCBI Taxonomy" id="34095"/>
    <lineage>
        <taxon>Bacteria</taxon>
        <taxon>Pseudomonadati</taxon>
        <taxon>Spirochaetota</taxon>
        <taxon>Spirochaetia</taxon>
        <taxon>Spirochaetales</taxon>
        <taxon>Borreliaceae</taxon>
        <taxon>Borreliella</taxon>
    </lineage>
</organism>
<sequence length="192" mass="22406">MKNNTKLRINKRDIDSEGNALLVDSSNVSKNGVEVDRYNILKKKLYVNLREGVSNRIQCMKILKEIKDNEYYKLDGYKSFDAFIKDYDVAKTQAYNYLKIANAIESGVIEEQYVLDNGFRSILSVLKDKESPALKKSKQNPIKPLRFQLKSQESYDFYKSNAKFTGFLLDKLFNNEKEIIKKIMKEYKQLKG</sequence>